<keyword evidence="1" id="KW-1133">Transmembrane helix</keyword>
<keyword evidence="1" id="KW-0472">Membrane</keyword>
<evidence type="ECO:0008006" key="4">
    <source>
        <dbReference type="Google" id="ProtNLM"/>
    </source>
</evidence>
<dbReference type="OrthoDB" id="1048241at2"/>
<feature type="transmembrane region" description="Helical" evidence="1">
    <location>
        <begin position="24"/>
        <end position="43"/>
    </location>
</feature>
<dbReference type="Proteomes" id="UP000199072">
    <property type="component" value="Unassembled WGS sequence"/>
</dbReference>
<evidence type="ECO:0000256" key="1">
    <source>
        <dbReference type="SAM" id="Phobius"/>
    </source>
</evidence>
<feature type="transmembrane region" description="Helical" evidence="1">
    <location>
        <begin position="49"/>
        <end position="68"/>
    </location>
</feature>
<keyword evidence="3" id="KW-1185">Reference proteome</keyword>
<proteinExistence type="predicted"/>
<name>A0A1G7G8Q4_9SPHI</name>
<organism evidence="2 3">
    <name type="scientific">Mucilaginibacter pineti</name>
    <dbReference type="NCBI Taxonomy" id="1391627"/>
    <lineage>
        <taxon>Bacteria</taxon>
        <taxon>Pseudomonadati</taxon>
        <taxon>Bacteroidota</taxon>
        <taxon>Sphingobacteriia</taxon>
        <taxon>Sphingobacteriales</taxon>
        <taxon>Sphingobacteriaceae</taxon>
        <taxon>Mucilaginibacter</taxon>
    </lineage>
</organism>
<protein>
    <recommendedName>
        <fullName evidence="4">Plasmid transfer protein</fullName>
    </recommendedName>
</protein>
<reference evidence="2 3" key="1">
    <citation type="submission" date="2016-10" db="EMBL/GenBank/DDBJ databases">
        <authorList>
            <person name="de Groot N.N."/>
        </authorList>
    </citation>
    <scope>NUCLEOTIDE SEQUENCE [LARGE SCALE GENOMIC DNA]</scope>
    <source>
        <strain evidence="2 3">47C3B</strain>
    </source>
</reference>
<dbReference type="STRING" id="1391627.SAMN05216464_11022"/>
<dbReference type="EMBL" id="FNAI01000010">
    <property type="protein sequence ID" value="SDE84455.1"/>
    <property type="molecule type" value="Genomic_DNA"/>
</dbReference>
<dbReference type="RefSeq" id="WP_091151818.1">
    <property type="nucleotide sequence ID" value="NZ_FNAI01000010.1"/>
</dbReference>
<evidence type="ECO:0000313" key="2">
    <source>
        <dbReference type="EMBL" id="SDE84455.1"/>
    </source>
</evidence>
<gene>
    <name evidence="2" type="ORF">SAMN05216464_11022</name>
</gene>
<sequence>MARQFQVYKGLQRPLVYRGFKGKFIYWGVASLLAGLVLGALTMALVNMWLGLIVLIAAVAGGLIFIAAKQKQGLHIKARPTGIFIHQVNFKNLSRYGRKTSL</sequence>
<evidence type="ECO:0000313" key="3">
    <source>
        <dbReference type="Proteomes" id="UP000199072"/>
    </source>
</evidence>
<accession>A0A1G7G8Q4</accession>
<dbReference type="AlphaFoldDB" id="A0A1G7G8Q4"/>
<keyword evidence="1" id="KW-0812">Transmembrane</keyword>